<reference evidence="2 7" key="2">
    <citation type="journal article" date="2011" name="Nucleic Acids Res.">
        <title>Insights into the evolution of Archaea and eukaryotic protein modifier systems revealed by the genome of a novel archaeal group.</title>
        <authorList>
            <person name="Nunoura T."/>
            <person name="Takaki Y."/>
            <person name="Kakuta J."/>
            <person name="Nishi S."/>
            <person name="Sugahara J."/>
            <person name="Kazama H."/>
            <person name="Chee G."/>
            <person name="Hattori M."/>
            <person name="Kanai A."/>
            <person name="Atomi H."/>
            <person name="Takai K."/>
            <person name="Takami H."/>
        </authorList>
    </citation>
    <scope>NUCLEOTIDE SEQUENCE [LARGE SCALE GENOMIC DNA]</scope>
</reference>
<reference evidence="4" key="3">
    <citation type="journal article" date="2020" name="mSystems">
        <title>Genome- and Community-Level Interaction Insights into Carbon Utilization and Element Cycling Functions of Hydrothermarchaeota in Hydrothermal Sediment.</title>
        <authorList>
            <person name="Zhou Z."/>
            <person name="Liu Y."/>
            <person name="Xu W."/>
            <person name="Pan J."/>
            <person name="Luo Z.H."/>
            <person name="Li M."/>
        </authorList>
    </citation>
    <scope>NUCLEOTIDE SEQUENCE [LARGE SCALE GENOMIC DNA]</scope>
    <source>
        <strain evidence="6">SpSt-1073</strain>
        <strain evidence="5">SpSt-613</strain>
        <strain evidence="4">SpSt-669</strain>
    </source>
</reference>
<accession>E6N7C4</accession>
<dbReference type="PANTHER" id="PTHR20934">
    <property type="entry name" value="TRANSCRIPTION ELONGATION FACTOR 1 HOMOLOG"/>
    <property type="match status" value="1"/>
</dbReference>
<dbReference type="EMBL" id="AP011857">
    <property type="protein sequence ID" value="BAJ48193.1"/>
    <property type="molecule type" value="Genomic_DNA"/>
</dbReference>
<evidence type="ECO:0000313" key="4">
    <source>
        <dbReference type="EMBL" id="HGL40284.1"/>
    </source>
</evidence>
<dbReference type="STRING" id="311458.CSUB_C1093"/>
<organism evidence="2 7">
    <name type="scientific">Caldiarchaeum subterraneum</name>
    <dbReference type="NCBI Taxonomy" id="311458"/>
    <lineage>
        <taxon>Archaea</taxon>
        <taxon>Nitrososphaerota</taxon>
        <taxon>Candidatus Caldarchaeales</taxon>
        <taxon>Candidatus Caldarchaeaceae</taxon>
        <taxon>Candidatus Caldarchaeum</taxon>
    </lineage>
</organism>
<evidence type="ECO:0000313" key="6">
    <source>
        <dbReference type="EMBL" id="HHN52491.1"/>
    </source>
</evidence>
<dbReference type="EMBL" id="BA000048">
    <property type="protein sequence ID" value="BAJ50945.1"/>
    <property type="molecule type" value="Genomic_DNA"/>
</dbReference>
<name>E6N7C4_CALS0</name>
<evidence type="ECO:0000313" key="3">
    <source>
        <dbReference type="EMBL" id="BAJ50945.1"/>
    </source>
</evidence>
<dbReference type="KEGG" id="csu:CSUB_C1093"/>
<keyword evidence="1" id="KW-0862">Zinc</keyword>
<dbReference type="InterPro" id="IPR038567">
    <property type="entry name" value="T_Elf1_sf"/>
</dbReference>
<reference evidence="2 7" key="1">
    <citation type="journal article" date="2005" name="Environ. Microbiol.">
        <title>Genetic and functional properties of uncultivated thermophilic crenarchaeotes from a subsurface gold mine as revealed by analysis of genome fragments.</title>
        <authorList>
            <person name="Nunoura T."/>
            <person name="Hirayama H."/>
            <person name="Takami H."/>
            <person name="Oida H."/>
            <person name="Nishi S."/>
            <person name="Shimamura S."/>
            <person name="Suzuki Y."/>
            <person name="Inagaki F."/>
            <person name="Takai K."/>
            <person name="Nealson K.H."/>
            <person name="Horikoshi K."/>
        </authorList>
    </citation>
    <scope>NUCLEOTIDE SEQUENCE [LARGE SCALE GENOMIC DNA]</scope>
</reference>
<dbReference type="Proteomes" id="UP000008120">
    <property type="component" value="Chromosome"/>
</dbReference>
<proteinExistence type="predicted"/>
<evidence type="ECO:0000313" key="7">
    <source>
        <dbReference type="Proteomes" id="UP000008120"/>
    </source>
</evidence>
<dbReference type="EMBL" id="DRXG01000092">
    <property type="protein sequence ID" value="HHN52491.1"/>
    <property type="molecule type" value="Genomic_DNA"/>
</dbReference>
<dbReference type="EMBL" id="DTCM01000014">
    <property type="protein sequence ID" value="HGL40284.1"/>
    <property type="molecule type" value="Genomic_DNA"/>
</dbReference>
<sequence length="85" mass="9532">MGRKRRKIIKRTPRPFPKVFSCPLCGATAVRVVHEKKSETATVTCGNCNASAEIPWYPAYSEVDVYTKWYDIVTRGEKPVEAGQG</sequence>
<evidence type="ECO:0000313" key="2">
    <source>
        <dbReference type="EMBL" id="BAJ48193.1"/>
    </source>
</evidence>
<dbReference type="Pfam" id="PF05129">
    <property type="entry name" value="Zn_ribbon_Elf1"/>
    <property type="match status" value="1"/>
</dbReference>
<evidence type="ECO:0000256" key="1">
    <source>
        <dbReference type="ARBA" id="ARBA00022833"/>
    </source>
</evidence>
<dbReference type="EMBL" id="DTAD01000017">
    <property type="protein sequence ID" value="HGN89815.1"/>
    <property type="molecule type" value="Genomic_DNA"/>
</dbReference>
<evidence type="ECO:0000313" key="5">
    <source>
        <dbReference type="EMBL" id="HGN89815.1"/>
    </source>
</evidence>
<dbReference type="SUPFAM" id="SSF57783">
    <property type="entry name" value="Zinc beta-ribbon"/>
    <property type="match status" value="1"/>
</dbReference>
<dbReference type="PANTHER" id="PTHR20934:SF0">
    <property type="entry name" value="TRANSCRIPTION ELONGATION FACTOR 1 HOMOLOG"/>
    <property type="match status" value="1"/>
</dbReference>
<evidence type="ECO:0008006" key="8">
    <source>
        <dbReference type="Google" id="ProtNLM"/>
    </source>
</evidence>
<dbReference type="Gene3D" id="2.20.25.190">
    <property type="match status" value="1"/>
</dbReference>
<dbReference type="InterPro" id="IPR007808">
    <property type="entry name" value="Elf1"/>
</dbReference>
<protein>
    <recommendedName>
        <fullName evidence="8">Transcription elongation factor</fullName>
    </recommendedName>
</protein>
<dbReference type="GO" id="GO:0006368">
    <property type="term" value="P:transcription elongation by RNA polymerase II"/>
    <property type="evidence" value="ECO:0007669"/>
    <property type="project" value="TreeGrafter"/>
</dbReference>
<dbReference type="BioCyc" id="CCAL311458:G131R-1101-MONOMER"/>
<gene>
    <name evidence="3" type="ORF">CSUB_C1093</name>
    <name evidence="6" type="ORF">ENM30_04165</name>
    <name evidence="5" type="ORF">ENT82_01625</name>
    <name evidence="4" type="ORF">ENU43_01255</name>
    <name evidence="2" type="ORF">HGMM_F33A05C32</name>
</gene>
<dbReference type="AlphaFoldDB" id="E6N7C4"/>